<evidence type="ECO:0000256" key="1">
    <source>
        <dbReference type="SAM" id="SignalP"/>
    </source>
</evidence>
<evidence type="ECO:0000313" key="3">
    <source>
        <dbReference type="Proteomes" id="UP000184275"/>
    </source>
</evidence>
<sequence length="80" mass="9377">MKKCIVVPFLIIFLAFGNAFAYNFKCLSRNGWSPGNGRYSYQGEWIDYFGVHAKAGEYVLFYYPKGSHGYWFPKWKCVEL</sequence>
<feature type="chain" id="PRO_5013382589" evidence="1">
    <location>
        <begin position="22"/>
        <end position="80"/>
    </location>
</feature>
<feature type="signal peptide" evidence="1">
    <location>
        <begin position="1"/>
        <end position="21"/>
    </location>
</feature>
<dbReference type="Proteomes" id="UP000184275">
    <property type="component" value="Unassembled WGS sequence"/>
</dbReference>
<gene>
    <name evidence="2" type="ORF">SAMN05720469_14620</name>
</gene>
<keyword evidence="3" id="KW-1185">Reference proteome</keyword>
<organism evidence="2 3">
    <name type="scientific">Fibrobacter intestinalis</name>
    <dbReference type="NCBI Taxonomy" id="28122"/>
    <lineage>
        <taxon>Bacteria</taxon>
        <taxon>Pseudomonadati</taxon>
        <taxon>Fibrobacterota</taxon>
        <taxon>Fibrobacteria</taxon>
        <taxon>Fibrobacterales</taxon>
        <taxon>Fibrobacteraceae</taxon>
        <taxon>Fibrobacter</taxon>
    </lineage>
</organism>
<proteinExistence type="predicted"/>
<accession>A0A1M6YQB4</accession>
<keyword evidence="1" id="KW-0732">Signal</keyword>
<dbReference type="EMBL" id="FRAW01000046">
    <property type="protein sequence ID" value="SHL20407.1"/>
    <property type="molecule type" value="Genomic_DNA"/>
</dbReference>
<dbReference type="RefSeq" id="WP_073306142.1">
    <property type="nucleotide sequence ID" value="NZ_FRAW01000046.1"/>
</dbReference>
<name>A0A1M6YQB4_9BACT</name>
<dbReference type="AlphaFoldDB" id="A0A1M6YQB4"/>
<reference evidence="3" key="1">
    <citation type="submission" date="2016-11" db="EMBL/GenBank/DDBJ databases">
        <authorList>
            <person name="Varghese N."/>
            <person name="Submissions S."/>
        </authorList>
    </citation>
    <scope>NUCLEOTIDE SEQUENCE [LARGE SCALE GENOMIC DNA]</scope>
    <source>
        <strain evidence="3">UWOS</strain>
    </source>
</reference>
<protein>
    <submittedName>
        <fullName evidence="2">Uncharacterized protein</fullName>
    </submittedName>
</protein>
<evidence type="ECO:0000313" key="2">
    <source>
        <dbReference type="EMBL" id="SHL20407.1"/>
    </source>
</evidence>